<dbReference type="PANTHER" id="PTHR43777:SF1">
    <property type="entry name" value="MOLYBDENUM COFACTOR CYTIDYLYLTRANSFERASE"/>
    <property type="match status" value="1"/>
</dbReference>
<name>A0ABP8ECX0_9FLAO</name>
<evidence type="ECO:0000313" key="3">
    <source>
        <dbReference type="Proteomes" id="UP001500027"/>
    </source>
</evidence>
<dbReference type="Pfam" id="PF12804">
    <property type="entry name" value="NTP_transf_3"/>
    <property type="match status" value="1"/>
</dbReference>
<gene>
    <name evidence="2" type="ORF">GCM10022257_21780</name>
</gene>
<proteinExistence type="predicted"/>
<sequence>MSQSSNIIIAILAAGASTRMGSPKQLLNWGEKTIINHSISTARNTLAKEVIVVLGANNETVKSHVIDNSVSIVVNKNWKEGLGKSIAHSAEYVLNSYENFDGLLIVLADQPLVTSEYLDDIIKAFCPNKNEIIATLYNQDKVGVPTLFDNAYFNDLAQLSGDEGAKSILKKYMDFVKVLCPDFENLDIDTKAQYEILRNKVSK</sequence>
<dbReference type="PANTHER" id="PTHR43777">
    <property type="entry name" value="MOLYBDENUM COFACTOR CYTIDYLYLTRANSFERASE"/>
    <property type="match status" value="1"/>
</dbReference>
<feature type="domain" description="MobA-like NTP transferase" evidence="1">
    <location>
        <begin position="10"/>
        <end position="172"/>
    </location>
</feature>
<dbReference type="Proteomes" id="UP001500027">
    <property type="component" value="Unassembled WGS sequence"/>
</dbReference>
<evidence type="ECO:0000313" key="2">
    <source>
        <dbReference type="EMBL" id="GAA4270077.1"/>
    </source>
</evidence>
<dbReference type="InterPro" id="IPR025877">
    <property type="entry name" value="MobA-like_NTP_Trfase"/>
</dbReference>
<reference evidence="3" key="1">
    <citation type="journal article" date="2019" name="Int. J. Syst. Evol. Microbiol.">
        <title>The Global Catalogue of Microorganisms (GCM) 10K type strain sequencing project: providing services to taxonomists for standard genome sequencing and annotation.</title>
        <authorList>
            <consortium name="The Broad Institute Genomics Platform"/>
            <consortium name="The Broad Institute Genome Sequencing Center for Infectious Disease"/>
            <person name="Wu L."/>
            <person name="Ma J."/>
        </authorList>
    </citation>
    <scope>NUCLEOTIDE SEQUENCE [LARGE SCALE GENOMIC DNA]</scope>
    <source>
        <strain evidence="3">JCM 17452</strain>
    </source>
</reference>
<comment type="caution">
    <text evidence="2">The sequence shown here is derived from an EMBL/GenBank/DDBJ whole genome shotgun (WGS) entry which is preliminary data.</text>
</comment>
<dbReference type="InterPro" id="IPR029044">
    <property type="entry name" value="Nucleotide-diphossugar_trans"/>
</dbReference>
<dbReference type="RefSeq" id="WP_139002455.1">
    <property type="nucleotide sequence ID" value="NZ_BAABAV010000002.1"/>
</dbReference>
<dbReference type="CDD" id="cd04182">
    <property type="entry name" value="GT_2_like_f"/>
    <property type="match status" value="1"/>
</dbReference>
<keyword evidence="3" id="KW-1185">Reference proteome</keyword>
<accession>A0ABP8ECX0</accession>
<protein>
    <submittedName>
        <fullName evidence="2">Nucleotidyltransferase family protein</fullName>
    </submittedName>
</protein>
<evidence type="ECO:0000259" key="1">
    <source>
        <dbReference type="Pfam" id="PF12804"/>
    </source>
</evidence>
<organism evidence="2 3">
    <name type="scientific">Hyunsoonleella aestuarii</name>
    <dbReference type="NCBI Taxonomy" id="912802"/>
    <lineage>
        <taxon>Bacteria</taxon>
        <taxon>Pseudomonadati</taxon>
        <taxon>Bacteroidota</taxon>
        <taxon>Flavobacteriia</taxon>
        <taxon>Flavobacteriales</taxon>
        <taxon>Flavobacteriaceae</taxon>
    </lineage>
</organism>
<dbReference type="EMBL" id="BAABAV010000002">
    <property type="protein sequence ID" value="GAA4270077.1"/>
    <property type="molecule type" value="Genomic_DNA"/>
</dbReference>
<dbReference type="Gene3D" id="3.90.550.10">
    <property type="entry name" value="Spore Coat Polysaccharide Biosynthesis Protein SpsA, Chain A"/>
    <property type="match status" value="1"/>
</dbReference>
<dbReference type="SUPFAM" id="SSF53448">
    <property type="entry name" value="Nucleotide-diphospho-sugar transferases"/>
    <property type="match status" value="1"/>
</dbReference>